<keyword evidence="6 10" id="KW-0472">Membrane</keyword>
<keyword evidence="5 10" id="KW-1133">Transmembrane helix</keyword>
<dbReference type="RefSeq" id="XP_020426640.1">
    <property type="nucleotide sequence ID" value="XM_020571051.1"/>
</dbReference>
<dbReference type="SUPFAM" id="SSF63501">
    <property type="entry name" value="Frizzled cysteine-rich domain"/>
    <property type="match status" value="1"/>
</dbReference>
<dbReference type="PANTHER" id="PTHR31787">
    <property type="entry name" value="G-PROTEIN-COUPLED RECEPTOR GPCR FAMILY PROTEIN"/>
    <property type="match status" value="1"/>
</dbReference>
<dbReference type="Gene3D" id="1.20.1070.10">
    <property type="entry name" value="Rhodopsin 7-helix transmembrane proteins"/>
    <property type="match status" value="1"/>
</dbReference>
<accession>D3BVK3</accession>
<feature type="compositionally biased region" description="Polar residues" evidence="9">
    <location>
        <begin position="509"/>
        <end position="524"/>
    </location>
</feature>
<dbReference type="AlphaFoldDB" id="D3BVK3"/>
<dbReference type="EMBL" id="ADBJ01000063">
    <property type="protein sequence ID" value="EFA74506.1"/>
    <property type="molecule type" value="Genomic_DNA"/>
</dbReference>
<keyword evidence="12" id="KW-1185">Reference proteome</keyword>
<dbReference type="Proteomes" id="UP000001396">
    <property type="component" value="Unassembled WGS sequence"/>
</dbReference>
<evidence type="ECO:0000256" key="3">
    <source>
        <dbReference type="ARBA" id="ARBA00022692"/>
    </source>
</evidence>
<dbReference type="Gene3D" id="1.10.2000.10">
    <property type="entry name" value="Frizzled cysteine-rich domain"/>
    <property type="match status" value="1"/>
</dbReference>
<evidence type="ECO:0000256" key="6">
    <source>
        <dbReference type="ARBA" id="ARBA00023136"/>
    </source>
</evidence>
<comment type="subcellular location">
    <subcellularLocation>
        <location evidence="1">Membrane</location>
        <topology evidence="1">Multi-pass membrane protein</topology>
    </subcellularLocation>
</comment>
<feature type="transmembrane region" description="Helical" evidence="10">
    <location>
        <begin position="212"/>
        <end position="234"/>
    </location>
</feature>
<evidence type="ECO:0000256" key="4">
    <source>
        <dbReference type="ARBA" id="ARBA00022729"/>
    </source>
</evidence>
<dbReference type="PANTHER" id="PTHR31787:SF15">
    <property type="entry name" value="FRIZZLED AND SMOOTHENED-LIKE PROTEIN P-RELATED"/>
    <property type="match status" value="1"/>
</dbReference>
<organism evidence="11 12">
    <name type="scientific">Heterostelium pallidum (strain ATCC 26659 / Pp 5 / PN500)</name>
    <name type="common">Cellular slime mold</name>
    <name type="synonym">Polysphondylium pallidum</name>
    <dbReference type="NCBI Taxonomy" id="670386"/>
    <lineage>
        <taxon>Eukaryota</taxon>
        <taxon>Amoebozoa</taxon>
        <taxon>Evosea</taxon>
        <taxon>Eumycetozoa</taxon>
        <taxon>Dictyostelia</taxon>
        <taxon>Acytosteliales</taxon>
        <taxon>Acytosteliaceae</taxon>
        <taxon>Heterostelium</taxon>
    </lineage>
</organism>
<dbReference type="InterPro" id="IPR036790">
    <property type="entry name" value="Frizzled_dom_sf"/>
</dbReference>
<evidence type="ECO:0000256" key="7">
    <source>
        <dbReference type="ARBA" id="ARBA00023170"/>
    </source>
</evidence>
<evidence type="ECO:0000256" key="8">
    <source>
        <dbReference type="ARBA" id="ARBA00023180"/>
    </source>
</evidence>
<evidence type="ECO:0000313" key="12">
    <source>
        <dbReference type="Proteomes" id="UP000001396"/>
    </source>
</evidence>
<evidence type="ECO:0000256" key="9">
    <source>
        <dbReference type="SAM" id="MobiDB-lite"/>
    </source>
</evidence>
<comment type="caution">
    <text evidence="11">The sequence shown here is derived from an EMBL/GenBank/DDBJ whole genome shotgun (WGS) entry which is preliminary data.</text>
</comment>
<keyword evidence="4" id="KW-0732">Signal</keyword>
<evidence type="ECO:0000313" key="11">
    <source>
        <dbReference type="EMBL" id="EFA74506.1"/>
    </source>
</evidence>
<feature type="transmembrane region" description="Helical" evidence="10">
    <location>
        <begin position="289"/>
        <end position="311"/>
    </location>
</feature>
<sequence>MTMMIGVTQLFLETQLKMLATSQSLDNDSCRSSTLLLLCSTLYPPCVTKQFSNESITFPSFPCQSVCADNSGKCSFYNPGILPIMNCSTINSFGQPVYPQNNTYYNLTLTTGDNITESIQCNSNYTLSIPAFCPSPLAFVPESEKHEDTYYLLGDSSCAIPCPFKVDTPQKEYNVKVMTLVLHSISFFCSILLVLINGVLPNEITNTMGNILFFAIGSMLISICFFQSTANDYFRCDGNRYIVQKDTRCGINGFFFQFGILITIFFWTMILYDYFVTIRMKKIEHYRRYTITIWTIICILTILPMATHQFASNYITPNCWIMDSQWQLGAFYVPAMIVMALGFLFTSYIIVKIFMLYKILKQKQVLIYNLKLIFVMLVVLFDFACIIAFKFYSEHQVSVYAAQLESWVFCLLTSENCQFVLPDYAVRVIQGISSSSLGIIGFLAFGIDPSVVTNFYQSKKVLWVLQVLGNSFSSSSKSSTSSSGKRDQRMTMLSESSKSGVSTSSPPSRTQSKLNLSINQSQAHLATITLATEEPLEREDEPQTEPEPLTEV</sequence>
<comment type="similarity">
    <text evidence="2">Belongs to the G-protein coupled receptor Fz/Smo family.</text>
</comment>
<feature type="transmembrane region" description="Helical" evidence="10">
    <location>
        <begin position="254"/>
        <end position="277"/>
    </location>
</feature>
<dbReference type="InParanoid" id="D3BVK3"/>
<feature type="compositionally biased region" description="Low complexity" evidence="9">
    <location>
        <begin position="472"/>
        <end position="483"/>
    </location>
</feature>
<feature type="transmembrane region" description="Helical" evidence="10">
    <location>
        <begin position="180"/>
        <end position="200"/>
    </location>
</feature>
<dbReference type="OMA" id="IMISIAY"/>
<dbReference type="GO" id="GO:0016020">
    <property type="term" value="C:membrane"/>
    <property type="evidence" value="ECO:0007669"/>
    <property type="project" value="UniProtKB-SubCell"/>
</dbReference>
<evidence type="ECO:0000256" key="1">
    <source>
        <dbReference type="ARBA" id="ARBA00004141"/>
    </source>
</evidence>
<reference evidence="11 12" key="1">
    <citation type="journal article" date="2011" name="Genome Res.">
        <title>Phylogeny-wide analysis of social amoeba genomes highlights ancient origins for complex intercellular communication.</title>
        <authorList>
            <person name="Heidel A.J."/>
            <person name="Lawal H.M."/>
            <person name="Felder M."/>
            <person name="Schilde C."/>
            <person name="Helps N.R."/>
            <person name="Tunggal B."/>
            <person name="Rivero F."/>
            <person name="John U."/>
            <person name="Schleicher M."/>
            <person name="Eichinger L."/>
            <person name="Platzer M."/>
            <person name="Noegel A.A."/>
            <person name="Schaap P."/>
            <person name="Gloeckner G."/>
        </authorList>
    </citation>
    <scope>NUCLEOTIDE SEQUENCE [LARGE SCALE GENOMIC DNA]</scope>
    <source>
        <strain evidence="12">ATCC 26659 / Pp 5 / PN500</strain>
    </source>
</reference>
<feature type="compositionally biased region" description="Low complexity" evidence="9">
    <location>
        <begin position="494"/>
        <end position="508"/>
    </location>
</feature>
<feature type="compositionally biased region" description="Acidic residues" evidence="9">
    <location>
        <begin position="534"/>
        <end position="552"/>
    </location>
</feature>
<keyword evidence="3 10" id="KW-0812">Transmembrane</keyword>
<dbReference type="InterPro" id="IPR050949">
    <property type="entry name" value="GPCR_Fz/Smo-like"/>
</dbReference>
<protein>
    <submittedName>
        <fullName evidence="11">G-protein-coupled receptor family protein</fullName>
    </submittedName>
</protein>
<keyword evidence="7 11" id="KW-0675">Receptor</keyword>
<evidence type="ECO:0000256" key="10">
    <source>
        <dbReference type="SAM" id="Phobius"/>
    </source>
</evidence>
<keyword evidence="8" id="KW-0325">Glycoprotein</keyword>
<dbReference type="GeneID" id="31355538"/>
<feature type="transmembrane region" description="Helical" evidence="10">
    <location>
        <begin position="372"/>
        <end position="392"/>
    </location>
</feature>
<feature type="transmembrane region" description="Helical" evidence="10">
    <location>
        <begin position="331"/>
        <end position="351"/>
    </location>
</feature>
<evidence type="ECO:0000256" key="5">
    <source>
        <dbReference type="ARBA" id="ARBA00022989"/>
    </source>
</evidence>
<name>D3BVK3_HETP5</name>
<gene>
    <name evidence="11" type="primary">fslF</name>
    <name evidence="11" type="ORF">PPL_00004</name>
</gene>
<evidence type="ECO:0000256" key="2">
    <source>
        <dbReference type="ARBA" id="ARBA00008077"/>
    </source>
</evidence>
<proteinExistence type="inferred from homology"/>
<feature type="region of interest" description="Disordered" evidence="9">
    <location>
        <begin position="472"/>
        <end position="552"/>
    </location>
</feature>